<name>A0A8S5QR73_9CAUD</name>
<sequence>MLKLKVRKKVSETKPNTHDWELISSLARQMVDIEREINTLKEQYNEVRKQLACAKYNNLQLGKKYSYRTDKSVVEGILRYRTTYDNRNEYFELQVVKKDGLIGEVVRVVLNPDDLTLVE</sequence>
<organism evidence="2">
    <name type="scientific">Myoviridae sp. ctgXL3</name>
    <dbReference type="NCBI Taxonomy" id="2826681"/>
    <lineage>
        <taxon>Viruses</taxon>
        <taxon>Duplodnaviria</taxon>
        <taxon>Heunggongvirae</taxon>
        <taxon>Uroviricota</taxon>
        <taxon>Caudoviricetes</taxon>
    </lineage>
</organism>
<protein>
    <submittedName>
        <fullName evidence="2">Uncharacterized protein</fullName>
    </submittedName>
</protein>
<evidence type="ECO:0000313" key="2">
    <source>
        <dbReference type="EMBL" id="DAE21514.1"/>
    </source>
</evidence>
<accession>A0A8S5QR73</accession>
<feature type="coiled-coil region" evidence="1">
    <location>
        <begin position="23"/>
        <end position="57"/>
    </location>
</feature>
<proteinExistence type="predicted"/>
<evidence type="ECO:0000256" key="1">
    <source>
        <dbReference type="SAM" id="Coils"/>
    </source>
</evidence>
<reference evidence="2" key="1">
    <citation type="journal article" date="2021" name="Proc. Natl. Acad. Sci. U.S.A.">
        <title>A Catalog of Tens of Thousands of Viruses from Human Metagenomes Reveals Hidden Associations with Chronic Diseases.</title>
        <authorList>
            <person name="Tisza M.J."/>
            <person name="Buck C.B."/>
        </authorList>
    </citation>
    <scope>NUCLEOTIDE SEQUENCE</scope>
    <source>
        <strain evidence="2">CtgXL3</strain>
    </source>
</reference>
<dbReference type="EMBL" id="BK015712">
    <property type="protein sequence ID" value="DAE21514.1"/>
    <property type="molecule type" value="Genomic_DNA"/>
</dbReference>
<keyword evidence="1" id="KW-0175">Coiled coil</keyword>